<evidence type="ECO:0000256" key="1">
    <source>
        <dbReference type="SAM" id="Phobius"/>
    </source>
</evidence>
<dbReference type="AlphaFoldDB" id="A0A9R1V9V4"/>
<dbReference type="InterPro" id="IPR000477">
    <property type="entry name" value="RT_dom"/>
</dbReference>
<evidence type="ECO:0000313" key="4">
    <source>
        <dbReference type="Proteomes" id="UP000235145"/>
    </source>
</evidence>
<keyword evidence="1" id="KW-0472">Membrane</keyword>
<dbReference type="EMBL" id="NBSK02000006">
    <property type="protein sequence ID" value="KAJ0200820.1"/>
    <property type="molecule type" value="Genomic_DNA"/>
</dbReference>
<reference evidence="3 4" key="1">
    <citation type="journal article" date="2017" name="Nat. Commun.">
        <title>Genome assembly with in vitro proximity ligation data and whole-genome triplication in lettuce.</title>
        <authorList>
            <person name="Reyes-Chin-Wo S."/>
            <person name="Wang Z."/>
            <person name="Yang X."/>
            <person name="Kozik A."/>
            <person name="Arikit S."/>
            <person name="Song C."/>
            <person name="Xia L."/>
            <person name="Froenicke L."/>
            <person name="Lavelle D.O."/>
            <person name="Truco M.J."/>
            <person name="Xia R."/>
            <person name="Zhu S."/>
            <person name="Xu C."/>
            <person name="Xu H."/>
            <person name="Xu X."/>
            <person name="Cox K."/>
            <person name="Korf I."/>
            <person name="Meyers B.C."/>
            <person name="Michelmore R.W."/>
        </authorList>
    </citation>
    <scope>NUCLEOTIDE SEQUENCE [LARGE SCALE GENOMIC DNA]</scope>
    <source>
        <strain evidence="4">cv. Salinas</strain>
        <tissue evidence="3">Seedlings</tissue>
    </source>
</reference>
<dbReference type="PROSITE" id="PS50878">
    <property type="entry name" value="RT_POL"/>
    <property type="match status" value="1"/>
</dbReference>
<keyword evidence="4" id="KW-1185">Reference proteome</keyword>
<protein>
    <recommendedName>
        <fullName evidence="2">Reverse transcriptase domain-containing protein</fullName>
    </recommendedName>
</protein>
<keyword evidence="1" id="KW-0812">Transmembrane</keyword>
<comment type="caution">
    <text evidence="3">The sequence shown here is derived from an EMBL/GenBank/DDBJ whole genome shotgun (WGS) entry which is preliminary data.</text>
</comment>
<name>A0A9R1V9V4_LACSA</name>
<dbReference type="Pfam" id="PF00078">
    <property type="entry name" value="RVT_1"/>
    <property type="match status" value="1"/>
</dbReference>
<organism evidence="3 4">
    <name type="scientific">Lactuca sativa</name>
    <name type="common">Garden lettuce</name>
    <dbReference type="NCBI Taxonomy" id="4236"/>
    <lineage>
        <taxon>Eukaryota</taxon>
        <taxon>Viridiplantae</taxon>
        <taxon>Streptophyta</taxon>
        <taxon>Embryophyta</taxon>
        <taxon>Tracheophyta</taxon>
        <taxon>Spermatophyta</taxon>
        <taxon>Magnoliopsida</taxon>
        <taxon>eudicotyledons</taxon>
        <taxon>Gunneridae</taxon>
        <taxon>Pentapetalae</taxon>
        <taxon>asterids</taxon>
        <taxon>campanulids</taxon>
        <taxon>Asterales</taxon>
        <taxon>Asteraceae</taxon>
        <taxon>Cichorioideae</taxon>
        <taxon>Cichorieae</taxon>
        <taxon>Lactucinae</taxon>
        <taxon>Lactuca</taxon>
    </lineage>
</organism>
<sequence>MRSWIQGCLQSCRASMLVNGVAMNEFHFYIGLRQGDPLSHFLFILVTESLHVAFSRGIHIDSDVDFCISHLFYADDAIFLGEWKESNVFSIVHVLRCFFFTPGLKINLSKSSLLGIGVPYEHVSILVNDMGCGNMTLSFPYLGLVVSGMMNQISSWREVVAKIALCSFFSILKSCVITSLLVWIWKREKITWVSWKKVLAHKSNGGLGGEQYFCS</sequence>
<keyword evidence="1" id="KW-1133">Transmembrane helix</keyword>
<dbReference type="PANTHER" id="PTHR33116:SF81">
    <property type="entry name" value="RNA-DIRECTED DNA POLYMERASE"/>
    <property type="match status" value="1"/>
</dbReference>
<dbReference type="SUPFAM" id="SSF56672">
    <property type="entry name" value="DNA/RNA polymerases"/>
    <property type="match status" value="1"/>
</dbReference>
<dbReference type="InterPro" id="IPR043502">
    <property type="entry name" value="DNA/RNA_pol_sf"/>
</dbReference>
<evidence type="ECO:0000259" key="2">
    <source>
        <dbReference type="PROSITE" id="PS50878"/>
    </source>
</evidence>
<dbReference type="PANTHER" id="PTHR33116">
    <property type="entry name" value="REVERSE TRANSCRIPTASE ZINC-BINDING DOMAIN-CONTAINING PROTEIN-RELATED-RELATED"/>
    <property type="match status" value="1"/>
</dbReference>
<proteinExistence type="predicted"/>
<feature type="transmembrane region" description="Helical" evidence="1">
    <location>
        <begin position="159"/>
        <end position="185"/>
    </location>
</feature>
<evidence type="ECO:0000313" key="3">
    <source>
        <dbReference type="EMBL" id="KAJ0200820.1"/>
    </source>
</evidence>
<feature type="domain" description="Reverse transcriptase" evidence="2">
    <location>
        <begin position="1"/>
        <end position="146"/>
    </location>
</feature>
<accession>A0A9R1V9V4</accession>
<gene>
    <name evidence="3" type="ORF">LSAT_V11C600307650</name>
</gene>
<dbReference type="Proteomes" id="UP000235145">
    <property type="component" value="Unassembled WGS sequence"/>
</dbReference>